<protein>
    <submittedName>
        <fullName evidence="1">Uncharacterized protein</fullName>
    </submittedName>
</protein>
<dbReference type="EMBL" id="CM046394">
    <property type="protein sequence ID" value="KAI8547529.1"/>
    <property type="molecule type" value="Genomic_DNA"/>
</dbReference>
<organism evidence="1 2">
    <name type="scientific">Rhododendron molle</name>
    <name type="common">Chinese azalea</name>
    <name type="synonym">Azalea mollis</name>
    <dbReference type="NCBI Taxonomy" id="49168"/>
    <lineage>
        <taxon>Eukaryota</taxon>
        <taxon>Viridiplantae</taxon>
        <taxon>Streptophyta</taxon>
        <taxon>Embryophyta</taxon>
        <taxon>Tracheophyta</taxon>
        <taxon>Spermatophyta</taxon>
        <taxon>Magnoliopsida</taxon>
        <taxon>eudicotyledons</taxon>
        <taxon>Gunneridae</taxon>
        <taxon>Pentapetalae</taxon>
        <taxon>asterids</taxon>
        <taxon>Ericales</taxon>
        <taxon>Ericaceae</taxon>
        <taxon>Ericoideae</taxon>
        <taxon>Rhodoreae</taxon>
        <taxon>Rhododendron</taxon>
    </lineage>
</organism>
<name>A0ACC0N326_RHOML</name>
<gene>
    <name evidence="1" type="ORF">RHMOL_Rhmol07G0203100</name>
</gene>
<evidence type="ECO:0000313" key="2">
    <source>
        <dbReference type="Proteomes" id="UP001062846"/>
    </source>
</evidence>
<dbReference type="Proteomes" id="UP001062846">
    <property type="component" value="Chromosome 7"/>
</dbReference>
<accession>A0ACC0N326</accession>
<comment type="caution">
    <text evidence="1">The sequence shown here is derived from an EMBL/GenBank/DDBJ whole genome shotgun (WGS) entry which is preliminary data.</text>
</comment>
<evidence type="ECO:0000313" key="1">
    <source>
        <dbReference type="EMBL" id="KAI8547529.1"/>
    </source>
</evidence>
<sequence>MRAPSVGHNPKRGPGNRASAIPEKGGPENHPQPPPKIQIQSFPSSTPLTRPYKYPSSSHFLHPISSFLHLSFTILNPPNHYPIKPSHGVIYRRGFPEDLVSRDGANRAHLDDPSHTGCCPSPSSSSAVLTIAMSRWFERNNRLTTFWYWVPVVAVALAAFGKEYERRALQAFNDRWRPEK</sequence>
<proteinExistence type="predicted"/>
<keyword evidence="2" id="KW-1185">Reference proteome</keyword>
<reference evidence="1" key="1">
    <citation type="submission" date="2022-02" db="EMBL/GenBank/DDBJ databases">
        <title>Plant Genome Project.</title>
        <authorList>
            <person name="Zhang R.-G."/>
        </authorList>
    </citation>
    <scope>NUCLEOTIDE SEQUENCE</scope>
    <source>
        <strain evidence="1">AT1</strain>
    </source>
</reference>